<dbReference type="Proteomes" id="UP001497444">
    <property type="component" value="Chromosome 12"/>
</dbReference>
<reference evidence="1" key="1">
    <citation type="submission" date="2024-02" db="EMBL/GenBank/DDBJ databases">
        <authorList>
            <consortium name="ELIXIR-Norway"/>
            <consortium name="Elixir Norway"/>
        </authorList>
    </citation>
    <scope>NUCLEOTIDE SEQUENCE</scope>
</reference>
<evidence type="ECO:0000313" key="2">
    <source>
        <dbReference type="Proteomes" id="UP001497444"/>
    </source>
</evidence>
<dbReference type="PANTHER" id="PTHR48042:SF11">
    <property type="entry name" value="ABC TRANSPORTER G FAMILY MEMBER 11"/>
    <property type="match status" value="1"/>
</dbReference>
<dbReference type="Pfam" id="PF00005">
    <property type="entry name" value="ABC_tran"/>
    <property type="match status" value="1"/>
</dbReference>
<keyword evidence="2" id="KW-1185">Reference proteome</keyword>
<gene>
    <name evidence="1" type="ORF">CSSPJE1EN1_LOCUS4841</name>
</gene>
<dbReference type="InterPro" id="IPR013525">
    <property type="entry name" value="ABC2_TM"/>
</dbReference>
<dbReference type="EMBL" id="OZ020107">
    <property type="protein sequence ID" value="CAK9259363.1"/>
    <property type="molecule type" value="Genomic_DNA"/>
</dbReference>
<dbReference type="InterPro" id="IPR003593">
    <property type="entry name" value="AAA+_ATPase"/>
</dbReference>
<organism evidence="1 2">
    <name type="scientific">Sphagnum jensenii</name>
    <dbReference type="NCBI Taxonomy" id="128206"/>
    <lineage>
        <taxon>Eukaryota</taxon>
        <taxon>Viridiplantae</taxon>
        <taxon>Streptophyta</taxon>
        <taxon>Embryophyta</taxon>
        <taxon>Bryophyta</taxon>
        <taxon>Sphagnophytina</taxon>
        <taxon>Sphagnopsida</taxon>
        <taxon>Sphagnales</taxon>
        <taxon>Sphagnaceae</taxon>
        <taxon>Sphagnum</taxon>
    </lineage>
</organism>
<dbReference type="Gene3D" id="3.40.50.300">
    <property type="entry name" value="P-loop containing nucleotide triphosphate hydrolases"/>
    <property type="match status" value="1"/>
</dbReference>
<dbReference type="SUPFAM" id="SSF52540">
    <property type="entry name" value="P-loop containing nucleoside triphosphate hydrolases"/>
    <property type="match status" value="1"/>
</dbReference>
<dbReference type="InterPro" id="IPR003439">
    <property type="entry name" value="ABC_transporter-like_ATP-bd"/>
</dbReference>
<sequence>MLDSYIKNIIPQLRTTKSRKAYVHAGGLSPLSRQLWRDKPNYTASAGSGNAAVRDDACARLTWMDLSVSVTNGRGESRTLLHGLTGYAEPGCMLAIMGPSGSGKTSLLDSLAGRLAKNATMTGDVLVNGRHTKLSYGMAAYVTQQDDLIGTLTVQETIYYSANLRLPDRMPKADKKVIIESVIVEMGLHDCANTAIGNWHLRGLSGGERRRVSIALEILTRPRMLFLDEPTSGLDSASAFFVITTLKNLARDGRTVIASIHQPCSEVFDLFDDLFLLSHGQTIFFGEAAAANEHFSASGFPCPPLRNPADHFLRAVNADFDRVKATLKGSFKIRDRSHDFEVGSSTDPLDRMTTKQVVQILTESYLNSEFHEMALTRVREINQIEGTILESSASKASFFRQSFILTQRSFVNMSRDIGYYWLRLVVYIFLALCIGTIYYKVNTNFTSIMGRAGCMSYVAGFLTFMSIGGFPSFVEDMKVFYRERLNGHYGVAAFVIGNTFSSLPFLFLISLISALICYFMVDLHPGWDHFAYFVLMLFACVACVESLMMVVASIVPNFLMGIITGAGIQGIFLLVAGFFRLRLDLPKPVWRYPMSYISFHSYALQGMYQNDFLGLTFKNSVVNGKPTGPPLTGLYIVQNLYEIETSRSKWVDLAVVFGMVLGYRIMFFLMIKFKEDVKPMLYSLLSRCTNPSCSTTGHRRRSNKSKRLLLQSPVAPSTANPSPLNDAVPLQRFM</sequence>
<dbReference type="InterPro" id="IPR017871">
    <property type="entry name" value="ABC_transporter-like_CS"/>
</dbReference>
<dbReference type="InterPro" id="IPR052215">
    <property type="entry name" value="Plant_ABCG"/>
</dbReference>
<dbReference type="CDD" id="cd03213">
    <property type="entry name" value="ABCG_EPDR"/>
    <property type="match status" value="1"/>
</dbReference>
<protein>
    <submittedName>
        <fullName evidence="1">Uncharacterized protein</fullName>
    </submittedName>
</protein>
<dbReference type="InterPro" id="IPR027417">
    <property type="entry name" value="P-loop_NTPase"/>
</dbReference>
<dbReference type="SMART" id="SM00382">
    <property type="entry name" value="AAA"/>
    <property type="match status" value="1"/>
</dbReference>
<proteinExistence type="predicted"/>
<accession>A0ABP0W067</accession>
<dbReference type="Pfam" id="PF01061">
    <property type="entry name" value="ABC2_membrane"/>
    <property type="match status" value="1"/>
</dbReference>
<dbReference type="PROSITE" id="PS50893">
    <property type="entry name" value="ABC_TRANSPORTER_2"/>
    <property type="match status" value="1"/>
</dbReference>
<dbReference type="PANTHER" id="PTHR48042">
    <property type="entry name" value="ABC TRANSPORTER G FAMILY MEMBER 11"/>
    <property type="match status" value="1"/>
</dbReference>
<dbReference type="PROSITE" id="PS00211">
    <property type="entry name" value="ABC_TRANSPORTER_1"/>
    <property type="match status" value="1"/>
</dbReference>
<evidence type="ECO:0000313" key="1">
    <source>
        <dbReference type="EMBL" id="CAK9259363.1"/>
    </source>
</evidence>
<name>A0ABP0W067_9BRYO</name>